<dbReference type="PANTHER" id="PTHR43605">
    <property type="entry name" value="ACYL-COENZYME A SYNTHETASE"/>
    <property type="match status" value="1"/>
</dbReference>
<dbReference type="GO" id="GO:0006637">
    <property type="term" value="P:acyl-CoA metabolic process"/>
    <property type="evidence" value="ECO:0007669"/>
    <property type="project" value="TreeGrafter"/>
</dbReference>
<dbReference type="OrthoDB" id="9803968at2"/>
<keyword evidence="2" id="KW-0436">Ligase</keyword>
<dbReference type="Proteomes" id="UP000026249">
    <property type="component" value="Unassembled WGS sequence"/>
</dbReference>
<dbReference type="Pfam" id="PF00501">
    <property type="entry name" value="AMP-binding"/>
    <property type="match status" value="1"/>
</dbReference>
<dbReference type="SUPFAM" id="SSF56801">
    <property type="entry name" value="Acetyl-CoA synthetase-like"/>
    <property type="match status" value="1"/>
</dbReference>
<evidence type="ECO:0000313" key="7">
    <source>
        <dbReference type="EMBL" id="KAJ54376.1"/>
    </source>
</evidence>
<dbReference type="PANTHER" id="PTHR43605:SF10">
    <property type="entry name" value="ACYL-COA SYNTHETASE MEDIUM CHAIN FAMILY MEMBER 3"/>
    <property type="match status" value="1"/>
</dbReference>
<dbReference type="GO" id="GO:0004321">
    <property type="term" value="F:fatty-acyl-CoA synthase activity"/>
    <property type="evidence" value="ECO:0007669"/>
    <property type="project" value="TreeGrafter"/>
</dbReference>
<evidence type="ECO:0000256" key="3">
    <source>
        <dbReference type="ARBA" id="ARBA00022741"/>
    </source>
</evidence>
<name>A0A037ZFS3_9RHOB</name>
<comment type="caution">
    <text evidence="7">The sequence shown here is derived from an EMBL/GenBank/DDBJ whole genome shotgun (WGS) entry which is preliminary data.</text>
</comment>
<keyword evidence="8" id="KW-1185">Reference proteome</keyword>
<dbReference type="Gene3D" id="3.30.300.30">
    <property type="match status" value="1"/>
</dbReference>
<feature type="domain" description="AMP-binding enzyme C-terminal" evidence="6">
    <location>
        <begin position="436"/>
        <end position="514"/>
    </location>
</feature>
<keyword evidence="4" id="KW-0067">ATP-binding</keyword>
<dbReference type="InterPro" id="IPR051087">
    <property type="entry name" value="Mitochondrial_ACSM"/>
</dbReference>
<reference evidence="7 8" key="1">
    <citation type="submission" date="2014-03" db="EMBL/GenBank/DDBJ databases">
        <title>Draft Genome Sequence of Actibacterium mucosum KCTC 23349, a Marine Alphaproteobacterium with Complex Ionic Requirements Isolated from Mediterranean Seawater at Malvarrosa Beach, Valencia, Spain.</title>
        <authorList>
            <person name="Arahal D.R."/>
            <person name="Shao Z."/>
            <person name="Lai Q."/>
            <person name="Pujalte M.J."/>
        </authorList>
    </citation>
    <scope>NUCLEOTIDE SEQUENCE [LARGE SCALE GENOMIC DNA]</scope>
    <source>
        <strain evidence="7 8">KCTC 23349</strain>
    </source>
</reference>
<dbReference type="InterPro" id="IPR025110">
    <property type="entry name" value="AMP-bd_C"/>
</dbReference>
<dbReference type="InterPro" id="IPR042099">
    <property type="entry name" value="ANL_N_sf"/>
</dbReference>
<dbReference type="STRING" id="1454373.ACMU_18285"/>
<evidence type="ECO:0000256" key="4">
    <source>
        <dbReference type="ARBA" id="ARBA00022840"/>
    </source>
</evidence>
<accession>A0A037ZFS3</accession>
<dbReference type="InterPro" id="IPR020845">
    <property type="entry name" value="AMP-binding_CS"/>
</dbReference>
<dbReference type="RefSeq" id="WP_035261670.1">
    <property type="nucleotide sequence ID" value="NZ_JFKE01000008.1"/>
</dbReference>
<dbReference type="GO" id="GO:0016405">
    <property type="term" value="F:CoA-ligase activity"/>
    <property type="evidence" value="ECO:0007669"/>
    <property type="project" value="UniProtKB-ARBA"/>
</dbReference>
<evidence type="ECO:0000256" key="2">
    <source>
        <dbReference type="ARBA" id="ARBA00022598"/>
    </source>
</evidence>
<dbReference type="EMBL" id="JFKE01000008">
    <property type="protein sequence ID" value="KAJ54376.1"/>
    <property type="molecule type" value="Genomic_DNA"/>
</dbReference>
<dbReference type="InterPro" id="IPR000873">
    <property type="entry name" value="AMP-dep_synth/lig_dom"/>
</dbReference>
<dbReference type="GO" id="GO:0015645">
    <property type="term" value="F:fatty acid ligase activity"/>
    <property type="evidence" value="ECO:0007669"/>
    <property type="project" value="TreeGrafter"/>
</dbReference>
<dbReference type="Pfam" id="PF13193">
    <property type="entry name" value="AMP-binding_C"/>
    <property type="match status" value="1"/>
</dbReference>
<dbReference type="GO" id="GO:0006633">
    <property type="term" value="P:fatty acid biosynthetic process"/>
    <property type="evidence" value="ECO:0007669"/>
    <property type="project" value="TreeGrafter"/>
</dbReference>
<feature type="domain" description="AMP-dependent synthetase/ligase" evidence="5">
    <location>
        <begin position="27"/>
        <end position="382"/>
    </location>
</feature>
<evidence type="ECO:0000313" key="8">
    <source>
        <dbReference type="Proteomes" id="UP000026249"/>
    </source>
</evidence>
<evidence type="ECO:0000259" key="6">
    <source>
        <dbReference type="Pfam" id="PF13193"/>
    </source>
</evidence>
<dbReference type="AlphaFoldDB" id="A0A037ZFS3"/>
<dbReference type="PROSITE" id="PS00455">
    <property type="entry name" value="AMP_BINDING"/>
    <property type="match status" value="1"/>
</dbReference>
<sequence length="533" mass="57862">MQKPFDDFQWDIPAQFNFATDVVDHWAAKTDDLCLIWENGAGARRVFTYGDMSRLTKRLAYALQEAGVVKGDRVMIIMPRIPEWQIAVVAALRLGAVPIPCIEMLTAKEVQYRADNAEAKAVICRAEQVDRVGDGLADVPVKFAVGARAGWRSVAEALNQSNEAAAAVVEAEDPVLLYYTSGSTGNPKGVLHSARGLYTWRYSARHWLDVKSGDRIWCTADTGWSKAGTSVLFGPWSEGGCAFFYDGPFDPAERLRLLARNRVSIYCAPATELYRVVAEDVAAHDLGALRRTVSSGEAMNPEVAGQWKAATGLDVAEAYGQTETLMTALTLKGLDVQVGSMGVSAPGSDLVIVDDTGAELPNGQIGHVALRLPNPQMMLGYWKAPEKTAEAILDGPQGKVFVTGDLGQRDDNGFFWYASRSDDVINSAGYRIGPVEVENALLEHPAVLECAVVASPHPERGEVVKAFIVLANGFAASDALVAEIQTHVKSVASPYKYPRRVEFRTALPKGPTGKLLRRALRDEEMAKKAVAHD</sequence>
<gene>
    <name evidence="7" type="ORF">ACMU_18285</name>
</gene>
<comment type="similarity">
    <text evidence="1">Belongs to the ATP-dependent AMP-binding enzyme family.</text>
</comment>
<dbReference type="InterPro" id="IPR045851">
    <property type="entry name" value="AMP-bd_C_sf"/>
</dbReference>
<keyword evidence="3" id="KW-0547">Nucleotide-binding</keyword>
<evidence type="ECO:0000256" key="1">
    <source>
        <dbReference type="ARBA" id="ARBA00006432"/>
    </source>
</evidence>
<protein>
    <submittedName>
        <fullName evidence="7">Acyl-CoA synthetase</fullName>
    </submittedName>
</protein>
<organism evidence="7 8">
    <name type="scientific">Actibacterium mucosum KCTC 23349</name>
    <dbReference type="NCBI Taxonomy" id="1454373"/>
    <lineage>
        <taxon>Bacteria</taxon>
        <taxon>Pseudomonadati</taxon>
        <taxon>Pseudomonadota</taxon>
        <taxon>Alphaproteobacteria</taxon>
        <taxon>Rhodobacterales</taxon>
        <taxon>Roseobacteraceae</taxon>
        <taxon>Actibacterium</taxon>
    </lineage>
</organism>
<dbReference type="GO" id="GO:0005524">
    <property type="term" value="F:ATP binding"/>
    <property type="evidence" value="ECO:0007669"/>
    <property type="project" value="UniProtKB-KW"/>
</dbReference>
<dbReference type="FunFam" id="3.30.300.30:FF:000005">
    <property type="entry name" value="Acyl-coenzyme A synthetase ACSM5, mitochondrial"/>
    <property type="match status" value="1"/>
</dbReference>
<proteinExistence type="inferred from homology"/>
<dbReference type="Gene3D" id="3.40.50.12780">
    <property type="entry name" value="N-terminal domain of ligase-like"/>
    <property type="match status" value="1"/>
</dbReference>
<evidence type="ECO:0000259" key="5">
    <source>
        <dbReference type="Pfam" id="PF00501"/>
    </source>
</evidence>